<dbReference type="AlphaFoldDB" id="F2RWM0"/>
<reference evidence="2" key="1">
    <citation type="journal article" date="2012" name="MBio">
        <title>Comparative genome analysis of Trichophyton rubrum and related dermatophytes reveals candidate genes involved in infection.</title>
        <authorList>
            <person name="Martinez D.A."/>
            <person name="Oliver B.G."/>
            <person name="Graeser Y."/>
            <person name="Goldberg J.M."/>
            <person name="Li W."/>
            <person name="Martinez-Rossi N.M."/>
            <person name="Monod M."/>
            <person name="Shelest E."/>
            <person name="Barton R.C."/>
            <person name="Birch E."/>
            <person name="Brakhage A.A."/>
            <person name="Chen Z."/>
            <person name="Gurr S.J."/>
            <person name="Heiman D."/>
            <person name="Heitman J."/>
            <person name="Kosti I."/>
            <person name="Rossi A."/>
            <person name="Saif S."/>
            <person name="Samalova M."/>
            <person name="Saunders C.W."/>
            <person name="Shea T."/>
            <person name="Summerbell R.C."/>
            <person name="Xu J."/>
            <person name="Young S."/>
            <person name="Zeng Q."/>
            <person name="Birren B.W."/>
            <person name="Cuomo C.A."/>
            <person name="White T.C."/>
        </authorList>
    </citation>
    <scope>NUCLEOTIDE SEQUENCE [LARGE SCALE GENOMIC DNA]</scope>
    <source>
        <strain evidence="2">CBS 112818</strain>
    </source>
</reference>
<protein>
    <submittedName>
        <fullName evidence="1">Uncharacterized protein</fullName>
    </submittedName>
</protein>
<dbReference type="HOGENOM" id="CLU_1653397_0_0_1"/>
<organism evidence="1 2">
    <name type="scientific">Trichophyton tonsurans (strain CBS 112818)</name>
    <name type="common">Scalp ringworm fungus</name>
    <dbReference type="NCBI Taxonomy" id="647933"/>
    <lineage>
        <taxon>Eukaryota</taxon>
        <taxon>Fungi</taxon>
        <taxon>Dikarya</taxon>
        <taxon>Ascomycota</taxon>
        <taxon>Pezizomycotina</taxon>
        <taxon>Eurotiomycetes</taxon>
        <taxon>Eurotiomycetidae</taxon>
        <taxon>Onygenales</taxon>
        <taxon>Arthrodermataceae</taxon>
        <taxon>Trichophyton</taxon>
    </lineage>
</organism>
<keyword evidence="2" id="KW-1185">Reference proteome</keyword>
<name>F2RWM0_TRIT1</name>
<gene>
    <name evidence="1" type="ORF">TESG_03163</name>
</gene>
<evidence type="ECO:0000313" key="2">
    <source>
        <dbReference type="Proteomes" id="UP000009172"/>
    </source>
</evidence>
<proteinExistence type="predicted"/>
<evidence type="ECO:0000313" key="1">
    <source>
        <dbReference type="EMBL" id="EGD95694.1"/>
    </source>
</evidence>
<sequence>MALTLVPAPKQEAVQPLVGQLSPPAHETSSIFNLGVGGSGFFSVEALSGGVHAIPCKPLLQFYPLPVSMTPRADWAFNAEFGEKEENVLNEQTGASFCDKQRRSGKNVAVRLKRLLVAAADRQRRCDTERSLGLSAAHSLAMTIIATSKAEQAGRSLTLVKSEPD</sequence>
<dbReference type="Proteomes" id="UP000009172">
    <property type="component" value="Unassembled WGS sequence"/>
</dbReference>
<dbReference type="OrthoDB" id="10603196at2759"/>
<accession>F2RWM0</accession>
<dbReference type="EMBL" id="GG698489">
    <property type="protein sequence ID" value="EGD95694.1"/>
    <property type="molecule type" value="Genomic_DNA"/>
</dbReference>